<dbReference type="AlphaFoldDB" id="A0A2I1HFL2"/>
<reference evidence="1 2" key="1">
    <citation type="submission" date="2015-10" db="EMBL/GenBank/DDBJ databases">
        <title>Genome analyses suggest a sexual origin of heterokaryosis in a supposedly ancient asexual fungus.</title>
        <authorList>
            <person name="Ropars J."/>
            <person name="Sedzielewska K."/>
            <person name="Noel J."/>
            <person name="Charron P."/>
            <person name="Farinelli L."/>
            <person name="Marton T."/>
            <person name="Kruger M."/>
            <person name="Pelin A."/>
            <person name="Brachmann A."/>
            <person name="Corradi N."/>
        </authorList>
    </citation>
    <scope>NUCLEOTIDE SEQUENCE [LARGE SCALE GENOMIC DNA]</scope>
    <source>
        <strain evidence="1 2">A4</strain>
    </source>
</reference>
<protein>
    <submittedName>
        <fullName evidence="1">Uncharacterized protein</fullName>
    </submittedName>
</protein>
<proteinExistence type="predicted"/>
<evidence type="ECO:0000313" key="2">
    <source>
        <dbReference type="Proteomes" id="UP000234323"/>
    </source>
</evidence>
<evidence type="ECO:0000313" key="1">
    <source>
        <dbReference type="EMBL" id="PKY57673.1"/>
    </source>
</evidence>
<accession>A0A2I1HFL2</accession>
<dbReference type="VEuPathDB" id="FungiDB:FUN_016203"/>
<keyword evidence="2" id="KW-1185">Reference proteome</keyword>
<dbReference type="Proteomes" id="UP000234323">
    <property type="component" value="Unassembled WGS sequence"/>
</dbReference>
<dbReference type="VEuPathDB" id="FungiDB:RhiirFUN_020363"/>
<gene>
    <name evidence="1" type="ORF">RhiirA4_478891</name>
</gene>
<dbReference type="VEuPathDB" id="FungiDB:RhiirA1_498318"/>
<dbReference type="EMBL" id="LLXI01002643">
    <property type="protein sequence ID" value="PKY57673.1"/>
    <property type="molecule type" value="Genomic_DNA"/>
</dbReference>
<sequence length="103" mass="12196">MIGEYSCPYLCNTGKACGNACIRPEGCRFHWKAKKRFYDRLRSESLRLEIQERLRSEIREKTYEEIMLAHRDTLAILNITLCKECLLPIKIDEREYCNSCQSE</sequence>
<name>A0A2I1HFL2_9GLOM</name>
<organism evidence="1 2">
    <name type="scientific">Rhizophagus irregularis</name>
    <dbReference type="NCBI Taxonomy" id="588596"/>
    <lineage>
        <taxon>Eukaryota</taxon>
        <taxon>Fungi</taxon>
        <taxon>Fungi incertae sedis</taxon>
        <taxon>Mucoromycota</taxon>
        <taxon>Glomeromycotina</taxon>
        <taxon>Glomeromycetes</taxon>
        <taxon>Glomerales</taxon>
        <taxon>Glomeraceae</taxon>
        <taxon>Rhizophagus</taxon>
    </lineage>
</organism>
<comment type="caution">
    <text evidence="1">The sequence shown here is derived from an EMBL/GenBank/DDBJ whole genome shotgun (WGS) entry which is preliminary data.</text>
</comment>